<dbReference type="HOGENOM" id="CLU_086007_1_0_3"/>
<keyword evidence="2" id="KW-0472">Membrane</keyword>
<gene>
    <name evidence="3" type="ordered locus">Cyast_1332</name>
</gene>
<sequence>MTTSFTTTEDFGNEAEGFGPESDYPELFGLVFTPRVTGISIGVFGFIVAALLAWTQLRPVADELSTLRAERAEKQAQLNQLNESDLQQRIAVKERELAQTQNLKLQVESLFAQERTLETVLLDLNRFVRESNVTMTSYTPSGDRQPVSDDSFGQFATNNIQVKSYNLNLEGNFSNLISFIQDLERLQPFLVVQNFNATVSTPQQYLLENGQVFPFGQPVLSTTMTVSAVFSDVQEVVTQQQEENQETGQ</sequence>
<dbReference type="STRING" id="292563.Cyast_1332"/>
<proteinExistence type="predicted"/>
<keyword evidence="2" id="KW-0812">Transmembrane</keyword>
<evidence type="ECO:0000313" key="3">
    <source>
        <dbReference type="EMBL" id="AFZ47297.1"/>
    </source>
</evidence>
<keyword evidence="2" id="KW-1133">Transmembrane helix</keyword>
<organism evidence="3 4">
    <name type="scientific">Cyanobacterium stanieri (strain ATCC 29140 / PCC 7202)</name>
    <dbReference type="NCBI Taxonomy" id="292563"/>
    <lineage>
        <taxon>Bacteria</taxon>
        <taxon>Bacillati</taxon>
        <taxon>Cyanobacteriota</taxon>
        <taxon>Cyanophyceae</taxon>
        <taxon>Oscillatoriophycideae</taxon>
        <taxon>Chroococcales</taxon>
        <taxon>Geminocystaceae</taxon>
        <taxon>Cyanobacterium</taxon>
    </lineage>
</organism>
<keyword evidence="1" id="KW-0175">Coiled coil</keyword>
<accession>K9YLE2</accession>
<keyword evidence="4" id="KW-1185">Reference proteome</keyword>
<dbReference type="AlphaFoldDB" id="K9YLE2"/>
<dbReference type="BioCyc" id="CSTA292563:G1353-1345-MONOMER"/>
<name>K9YLE2_CYASC</name>
<dbReference type="Gene3D" id="3.30.70.60">
    <property type="match status" value="1"/>
</dbReference>
<feature type="coiled-coil region" evidence="1">
    <location>
        <begin position="64"/>
        <end position="103"/>
    </location>
</feature>
<dbReference type="InterPro" id="IPR014717">
    <property type="entry name" value="Transl_elong_EF1B/ribsomal_bS6"/>
</dbReference>
<dbReference type="EMBL" id="CP003940">
    <property type="protein sequence ID" value="AFZ47297.1"/>
    <property type="molecule type" value="Genomic_DNA"/>
</dbReference>
<evidence type="ECO:0000256" key="2">
    <source>
        <dbReference type="SAM" id="Phobius"/>
    </source>
</evidence>
<reference evidence="4" key="1">
    <citation type="journal article" date="2013" name="Proc. Natl. Acad. Sci. U.S.A.">
        <title>Improving the coverage of the cyanobacterial phylum using diversity-driven genome sequencing.</title>
        <authorList>
            <person name="Shih P.M."/>
            <person name="Wu D."/>
            <person name="Latifi A."/>
            <person name="Axen S.D."/>
            <person name="Fewer D.P."/>
            <person name="Talla E."/>
            <person name="Calteau A."/>
            <person name="Cai F."/>
            <person name="Tandeau de Marsac N."/>
            <person name="Rippka R."/>
            <person name="Herdman M."/>
            <person name="Sivonen K."/>
            <person name="Coursin T."/>
            <person name="Laurent T."/>
            <person name="Goodwin L."/>
            <person name="Nolan M."/>
            <person name="Davenport K.W."/>
            <person name="Han C.S."/>
            <person name="Rubin E.M."/>
            <person name="Eisen J.A."/>
            <person name="Woyke T."/>
            <person name="Gugger M."/>
            <person name="Kerfeld C.A."/>
        </authorList>
    </citation>
    <scope>NUCLEOTIDE SEQUENCE [LARGE SCALE GENOMIC DNA]</scope>
    <source>
        <strain evidence="4">ATCC 29140 / PCC 7202</strain>
    </source>
</reference>
<protein>
    <submittedName>
        <fullName evidence="3">Type II and III secretion system protein</fullName>
    </submittedName>
</protein>
<dbReference type="eggNOG" id="COG3167">
    <property type="taxonomic scope" value="Bacteria"/>
</dbReference>
<feature type="transmembrane region" description="Helical" evidence="2">
    <location>
        <begin position="36"/>
        <end position="54"/>
    </location>
</feature>
<dbReference type="KEGG" id="csn:Cyast_1332"/>
<evidence type="ECO:0000256" key="1">
    <source>
        <dbReference type="SAM" id="Coils"/>
    </source>
</evidence>
<dbReference type="Proteomes" id="UP000010483">
    <property type="component" value="Chromosome"/>
</dbReference>
<evidence type="ECO:0000313" key="4">
    <source>
        <dbReference type="Proteomes" id="UP000010483"/>
    </source>
</evidence>